<dbReference type="AlphaFoldDB" id="A0A7X8XXR7"/>
<evidence type="ECO:0000256" key="4">
    <source>
        <dbReference type="ARBA" id="ARBA00023326"/>
    </source>
</evidence>
<feature type="domain" description="GH10" evidence="7">
    <location>
        <begin position="27"/>
        <end position="374"/>
    </location>
</feature>
<dbReference type="PRINTS" id="PR00134">
    <property type="entry name" value="GLHYDRLASE10"/>
</dbReference>
<evidence type="ECO:0000256" key="3">
    <source>
        <dbReference type="ARBA" id="ARBA00023295"/>
    </source>
</evidence>
<evidence type="ECO:0000313" key="8">
    <source>
        <dbReference type="EMBL" id="NLR93350.1"/>
    </source>
</evidence>
<dbReference type="Pfam" id="PF00331">
    <property type="entry name" value="Glyco_hydro_10"/>
    <property type="match status" value="1"/>
</dbReference>
<dbReference type="EC" id="3.2.1.8" evidence="5"/>
<dbReference type="PANTHER" id="PTHR31490:SF90">
    <property type="entry name" value="ENDO-1,4-BETA-XYLANASE A"/>
    <property type="match status" value="1"/>
</dbReference>
<gene>
    <name evidence="8" type="ORF">HGP29_19295</name>
</gene>
<dbReference type="Proteomes" id="UP000585050">
    <property type="component" value="Unassembled WGS sequence"/>
</dbReference>
<feature type="signal peptide" evidence="6">
    <location>
        <begin position="1"/>
        <end position="23"/>
    </location>
</feature>
<dbReference type="GO" id="GO:0045493">
    <property type="term" value="P:xylan catabolic process"/>
    <property type="evidence" value="ECO:0007669"/>
    <property type="project" value="UniProtKB-KW"/>
</dbReference>
<dbReference type="Gene3D" id="3.20.20.80">
    <property type="entry name" value="Glycosidases"/>
    <property type="match status" value="1"/>
</dbReference>
<dbReference type="RefSeq" id="WP_168884063.1">
    <property type="nucleotide sequence ID" value="NZ_JABAIL010000006.1"/>
</dbReference>
<evidence type="ECO:0000256" key="1">
    <source>
        <dbReference type="ARBA" id="ARBA00022801"/>
    </source>
</evidence>
<dbReference type="SMART" id="SM00633">
    <property type="entry name" value="Glyco_10"/>
    <property type="match status" value="1"/>
</dbReference>
<comment type="catalytic activity">
    <reaction evidence="5">
        <text>Endohydrolysis of (1-&gt;4)-beta-D-xylosidic linkages in xylans.</text>
        <dbReference type="EC" id="3.2.1.8"/>
    </reaction>
</comment>
<keyword evidence="8" id="KW-0858">Xylan degradation</keyword>
<sequence length="386" mass="45033">MKTYSCVLLLSVLYGLFSCTNQTSSSSKTPLTLKEAYKDKFLIGTALNTDHTNGSEKSTSLLIEEQFNTIVAENCMKPEEVHPSENIYDFRKADQFVEYGEKHNMFIVGHTLIWHSQVPDWFFENEDGTTCSRERLIERMREHIYTVVGRYKGRIHAWDVVNEAIDDLEGLRKSKWYQIIGEDYIELAFQFAHEADPNAELYYNDYSLILSHRREEAVKLIKKLQEKEIKVDGIGMQAHYGLDYVKIPDFERSITEFSALNIKVMLTELDISVLPFPTEKISAEISQKYEMLPEYNPYTDTLPDSIQQQLAQNYVDLFKVLLKYEDKVSRITFWGVNDEHSWRNDWPIEGRTDHPLLFDRNNQPKEAYYSIIELGEAANNTKKQVL</sequence>
<dbReference type="InterPro" id="IPR001000">
    <property type="entry name" value="GH10_dom"/>
</dbReference>
<evidence type="ECO:0000313" key="9">
    <source>
        <dbReference type="Proteomes" id="UP000585050"/>
    </source>
</evidence>
<feature type="chain" id="PRO_5030850471" description="Beta-xylanase" evidence="6">
    <location>
        <begin position="24"/>
        <end position="386"/>
    </location>
</feature>
<keyword evidence="4 5" id="KW-0624">Polysaccharide degradation</keyword>
<dbReference type="SUPFAM" id="SSF51445">
    <property type="entry name" value="(Trans)glycosidases"/>
    <property type="match status" value="1"/>
</dbReference>
<dbReference type="GO" id="GO:0031176">
    <property type="term" value="F:endo-1,4-beta-xylanase activity"/>
    <property type="evidence" value="ECO:0007669"/>
    <property type="project" value="UniProtKB-EC"/>
</dbReference>
<proteinExistence type="inferred from homology"/>
<comment type="caution">
    <text evidence="8">The sequence shown here is derived from an EMBL/GenBank/DDBJ whole genome shotgun (WGS) entry which is preliminary data.</text>
</comment>
<keyword evidence="2 5" id="KW-0119">Carbohydrate metabolism</keyword>
<evidence type="ECO:0000256" key="5">
    <source>
        <dbReference type="RuleBase" id="RU361174"/>
    </source>
</evidence>
<dbReference type="PROSITE" id="PS51257">
    <property type="entry name" value="PROKAR_LIPOPROTEIN"/>
    <property type="match status" value="1"/>
</dbReference>
<evidence type="ECO:0000259" key="7">
    <source>
        <dbReference type="PROSITE" id="PS51760"/>
    </source>
</evidence>
<dbReference type="InterPro" id="IPR017853">
    <property type="entry name" value="GH"/>
</dbReference>
<evidence type="ECO:0000256" key="6">
    <source>
        <dbReference type="SAM" id="SignalP"/>
    </source>
</evidence>
<name>A0A7X8XXR7_9BACT</name>
<keyword evidence="3 5" id="KW-0326">Glycosidase</keyword>
<dbReference type="PANTHER" id="PTHR31490">
    <property type="entry name" value="GLYCOSYL HYDROLASE"/>
    <property type="match status" value="1"/>
</dbReference>
<dbReference type="EMBL" id="JABAIL010000006">
    <property type="protein sequence ID" value="NLR93350.1"/>
    <property type="molecule type" value="Genomic_DNA"/>
</dbReference>
<comment type="similarity">
    <text evidence="5">Belongs to the glycosyl hydrolase 10 (cellulase F) family.</text>
</comment>
<dbReference type="PROSITE" id="PS51760">
    <property type="entry name" value="GH10_2"/>
    <property type="match status" value="1"/>
</dbReference>
<organism evidence="8 9">
    <name type="scientific">Flammeovirga agarivorans</name>
    <dbReference type="NCBI Taxonomy" id="2726742"/>
    <lineage>
        <taxon>Bacteria</taxon>
        <taxon>Pseudomonadati</taxon>
        <taxon>Bacteroidota</taxon>
        <taxon>Cytophagia</taxon>
        <taxon>Cytophagales</taxon>
        <taxon>Flammeovirgaceae</taxon>
        <taxon>Flammeovirga</taxon>
    </lineage>
</organism>
<keyword evidence="1 5" id="KW-0378">Hydrolase</keyword>
<accession>A0A7X8XXR7</accession>
<keyword evidence="9" id="KW-1185">Reference proteome</keyword>
<protein>
    <recommendedName>
        <fullName evidence="5">Beta-xylanase</fullName>
        <ecNumber evidence="5">3.2.1.8</ecNumber>
    </recommendedName>
</protein>
<evidence type="ECO:0000256" key="2">
    <source>
        <dbReference type="ARBA" id="ARBA00023277"/>
    </source>
</evidence>
<dbReference type="InterPro" id="IPR044846">
    <property type="entry name" value="GH10"/>
</dbReference>
<keyword evidence="6" id="KW-0732">Signal</keyword>
<reference evidence="8 9" key="1">
    <citation type="submission" date="2020-04" db="EMBL/GenBank/DDBJ databases">
        <title>Flammeovirga sp. SR4, a novel species isolated from seawater.</title>
        <authorList>
            <person name="Wang X."/>
        </authorList>
    </citation>
    <scope>NUCLEOTIDE SEQUENCE [LARGE SCALE GENOMIC DNA]</scope>
    <source>
        <strain evidence="8 9">SR4</strain>
    </source>
</reference>